<keyword evidence="3" id="KW-1185">Reference proteome</keyword>
<gene>
    <name evidence="2" type="ORF">QEH52_11410</name>
</gene>
<sequence length="102" mass="11886">MEERIQVELLLWDGAGFHPKDSFHEQVPSGVHVVLLPPYSPELNPIEKLWDLIQDHTSNKLWPTIERLDQVVALHLKDWWEDPQRVIRLFGNGWIRASANAT</sequence>
<dbReference type="InterPro" id="IPR036397">
    <property type="entry name" value="RNaseH_sf"/>
</dbReference>
<evidence type="ECO:0000313" key="2">
    <source>
        <dbReference type="EMBL" id="MDQ8208119.1"/>
    </source>
</evidence>
<dbReference type="Pfam" id="PF13358">
    <property type="entry name" value="DDE_3"/>
    <property type="match status" value="1"/>
</dbReference>
<proteinExistence type="predicted"/>
<evidence type="ECO:0000313" key="3">
    <source>
        <dbReference type="Proteomes" id="UP001225316"/>
    </source>
</evidence>
<protein>
    <submittedName>
        <fullName evidence="2">Transposase</fullName>
    </submittedName>
</protein>
<organism evidence="2 3">
    <name type="scientific">Thalassobacterium maritimum</name>
    <dbReference type="NCBI Taxonomy" id="3041265"/>
    <lineage>
        <taxon>Bacteria</taxon>
        <taxon>Pseudomonadati</taxon>
        <taxon>Verrucomicrobiota</taxon>
        <taxon>Opitutia</taxon>
        <taxon>Puniceicoccales</taxon>
        <taxon>Coraliomargaritaceae</taxon>
        <taxon>Thalassobacterium</taxon>
    </lineage>
</organism>
<accession>A0ABU1AY05</accession>
<evidence type="ECO:0000259" key="1">
    <source>
        <dbReference type="Pfam" id="PF13358"/>
    </source>
</evidence>
<dbReference type="EMBL" id="JARXHW010000025">
    <property type="protein sequence ID" value="MDQ8208119.1"/>
    <property type="molecule type" value="Genomic_DNA"/>
</dbReference>
<dbReference type="Gene3D" id="3.30.420.10">
    <property type="entry name" value="Ribonuclease H-like superfamily/Ribonuclease H"/>
    <property type="match status" value="1"/>
</dbReference>
<feature type="domain" description="Tc1-like transposase DDE" evidence="1">
    <location>
        <begin position="10"/>
        <end position="68"/>
    </location>
</feature>
<dbReference type="Proteomes" id="UP001225316">
    <property type="component" value="Unassembled WGS sequence"/>
</dbReference>
<comment type="caution">
    <text evidence="2">The sequence shown here is derived from an EMBL/GenBank/DDBJ whole genome shotgun (WGS) entry which is preliminary data.</text>
</comment>
<reference evidence="2 3" key="1">
    <citation type="submission" date="2023-04" db="EMBL/GenBank/DDBJ databases">
        <title>A novel bacteria isolated from coastal sediment.</title>
        <authorList>
            <person name="Liu X.-J."/>
            <person name="Du Z.-J."/>
        </authorList>
    </citation>
    <scope>NUCLEOTIDE SEQUENCE [LARGE SCALE GENOMIC DNA]</scope>
    <source>
        <strain evidence="2 3">SDUM461003</strain>
    </source>
</reference>
<dbReference type="InterPro" id="IPR038717">
    <property type="entry name" value="Tc1-like_DDE_dom"/>
</dbReference>
<name>A0ABU1AY05_9BACT</name>